<evidence type="ECO:0000313" key="6">
    <source>
        <dbReference type="Proteomes" id="UP000266889"/>
    </source>
</evidence>
<dbReference type="InterPro" id="IPR008928">
    <property type="entry name" value="6-hairpin_glycosidase_sf"/>
</dbReference>
<sequence>MTLSSPLPTVGVMAAVRATPARPFPSLSIDESDNGDQRAIPPELGPDSLAVLSGPTFLYSNAQGDVPPGSIGGLVHLDTRLLSGWNLTVNGGALLLLRAETIDHYSAQYVLTNPELPGLPPNTLGLRRLRYVGDGFHERVELVSFRREPVRVELRLAVAVDFADLFEVKSRVRDRSAEISRDHADDGSELRFSYQRGGFSAQTRVCCAKPADRIEGDDLVWDLELGQGEEWKVDLHVPLPDGMGVVEPVRGDIADVIHGRADDPLRRWTEERAVLRSDNVALERTIRQSRDDLSALRLDLEVKGQRIMLPGAGLPWFLAVFGRDTLITAYQTLVAGPALAKGTLLALARLQGETCDDFTDEEPGKILHEVRSGELTRSGEKPFGPYYGSADATQLWLILLSEYWRWTGDDETVRRLRDNALAALRWIDEYGDRDGDGYVEYATRSPEGLGNQCWRDSPDGVCFADGRIPVLPLATCDLQGYTYDAKMRLAELFDGPLGNPTLARRLRDDANTLHERFNQDFWIEERGGYYAVALDGDKNRVDSKTSNMGHLLWSGIVPPERADAVVRQLMSPDMFSGWGIRTLSREERLYNALGYHLGTVWPHDNSIAALGLARYGYRAESNRISLAMFEAAEEFGHRLPEALSGFDRERLLFAVPYPTACSPQAWAAGTPLALIRHARRQPGQRPPGPRPGRPGGTGPDHRRAGPGVRPTVGVGGGGSQRPRPAPAELSTAGASDVCRGLRRETARNDETSCGDRGGRVRRLPRGEDVEPDRPGPGRDRGAELHRLLPVPAAAAGGGGRGGRAQTDRRAADRHAQRRTGGGRRGGPRRPAEPLGRLHPGRGGEEPVGVRPAGARRGQREQAAAHPGGDRVRARLPWPPRGRLPA</sequence>
<dbReference type="EMBL" id="QGSY01000134">
    <property type="protein sequence ID" value="RQX11620.1"/>
    <property type="molecule type" value="Genomic_DNA"/>
</dbReference>
<dbReference type="InterPro" id="IPR054491">
    <property type="entry name" value="MGH1-like_GH"/>
</dbReference>
<feature type="coiled-coil region" evidence="1">
    <location>
        <begin position="265"/>
        <end position="299"/>
    </location>
</feature>
<dbReference type="InterPro" id="IPR012341">
    <property type="entry name" value="6hp_glycosidase-like_sf"/>
</dbReference>
<comment type="caution">
    <text evidence="5">The sequence shown here is derived from an EMBL/GenBank/DDBJ whole genome shotgun (WGS) entry which is preliminary data.</text>
</comment>
<feature type="compositionally biased region" description="Basic residues" evidence="2">
    <location>
        <begin position="815"/>
        <end position="827"/>
    </location>
</feature>
<dbReference type="Proteomes" id="UP000266889">
    <property type="component" value="Unassembled WGS sequence"/>
</dbReference>
<keyword evidence="1" id="KW-0175">Coiled coil</keyword>
<dbReference type="Gene3D" id="1.50.10.10">
    <property type="match status" value="1"/>
</dbReference>
<feature type="region of interest" description="Disordered" evidence="2">
    <location>
        <begin position="679"/>
        <end position="885"/>
    </location>
</feature>
<feature type="compositionally biased region" description="Basic and acidic residues" evidence="2">
    <location>
        <begin position="805"/>
        <end position="814"/>
    </location>
</feature>
<keyword evidence="6" id="KW-1185">Reference proteome</keyword>
<feature type="compositionally biased region" description="Basic and acidic residues" evidence="2">
    <location>
        <begin position="739"/>
        <end position="750"/>
    </location>
</feature>
<feature type="compositionally biased region" description="Basic and acidic residues" evidence="2">
    <location>
        <begin position="764"/>
        <end position="786"/>
    </location>
</feature>
<dbReference type="SUPFAM" id="SSF48208">
    <property type="entry name" value="Six-hairpin glycosidases"/>
    <property type="match status" value="1"/>
</dbReference>
<dbReference type="AlphaFoldDB" id="A0A3N9XF97"/>
<dbReference type="GO" id="GO:0005975">
    <property type="term" value="P:carbohydrate metabolic process"/>
    <property type="evidence" value="ECO:0007669"/>
    <property type="project" value="InterPro"/>
</dbReference>
<feature type="domain" description="Putative glycogen debranching enzyme N-terminal" evidence="3">
    <location>
        <begin position="53"/>
        <end position="235"/>
    </location>
</feature>
<dbReference type="Pfam" id="PF14742">
    <property type="entry name" value="GDE_N_bis"/>
    <property type="match status" value="1"/>
</dbReference>
<accession>A0A3N9XF97</accession>
<gene>
    <name evidence="5" type="ORF">DLJ58_07855</name>
</gene>
<feature type="compositionally biased region" description="Low complexity" evidence="2">
    <location>
        <begin position="850"/>
        <end position="864"/>
    </location>
</feature>
<evidence type="ECO:0000256" key="2">
    <source>
        <dbReference type="SAM" id="MobiDB-lite"/>
    </source>
</evidence>
<reference evidence="5 6" key="1">
    <citation type="submission" date="2018-05" db="EMBL/GenBank/DDBJ databases">
        <title>Micromonospora from Atacama Desert.</title>
        <authorList>
            <person name="Carro L."/>
            <person name="Goodfellow M."/>
            <person name="Klenk H.-P."/>
        </authorList>
    </citation>
    <scope>NUCLEOTIDE SEQUENCE [LARGE SCALE GENOMIC DNA]</scope>
    <source>
        <strain evidence="5 6">LB32</strain>
    </source>
</reference>
<feature type="compositionally biased region" description="Pro residues" evidence="2">
    <location>
        <begin position="876"/>
        <end position="885"/>
    </location>
</feature>
<dbReference type="Pfam" id="PF22422">
    <property type="entry name" value="MGH1-like_GH"/>
    <property type="match status" value="1"/>
</dbReference>
<evidence type="ECO:0000259" key="3">
    <source>
        <dbReference type="Pfam" id="PF14742"/>
    </source>
</evidence>
<evidence type="ECO:0000259" key="4">
    <source>
        <dbReference type="Pfam" id="PF22422"/>
    </source>
</evidence>
<feature type="domain" description="Mannosylglycerate hydrolase MGH1-like glycoside hydrolase" evidence="4">
    <location>
        <begin position="400"/>
        <end position="634"/>
    </location>
</feature>
<dbReference type="InterPro" id="IPR032856">
    <property type="entry name" value="GDE_N_bis"/>
</dbReference>
<proteinExistence type="predicted"/>
<evidence type="ECO:0000313" key="5">
    <source>
        <dbReference type="EMBL" id="RQX11620.1"/>
    </source>
</evidence>
<feature type="region of interest" description="Disordered" evidence="2">
    <location>
        <begin position="24"/>
        <end position="45"/>
    </location>
</feature>
<evidence type="ECO:0000256" key="1">
    <source>
        <dbReference type="SAM" id="Coils"/>
    </source>
</evidence>
<name>A0A3N9XF97_9ACTN</name>
<organism evidence="5 6">
    <name type="scientific">Micromonospora arida</name>
    <dbReference type="NCBI Taxonomy" id="2203715"/>
    <lineage>
        <taxon>Bacteria</taxon>
        <taxon>Bacillati</taxon>
        <taxon>Actinomycetota</taxon>
        <taxon>Actinomycetes</taxon>
        <taxon>Micromonosporales</taxon>
        <taxon>Micromonosporaceae</taxon>
        <taxon>Micromonospora</taxon>
    </lineage>
</organism>
<protein>
    <submittedName>
        <fullName evidence="5">Glycogen debranching protein</fullName>
    </submittedName>
</protein>